<evidence type="ECO:0000313" key="2">
    <source>
        <dbReference type="Proteomes" id="UP000085678"/>
    </source>
</evidence>
<evidence type="ECO:0000313" key="3">
    <source>
        <dbReference type="RefSeq" id="XP_013402428.1"/>
    </source>
</evidence>
<proteinExistence type="predicted"/>
<keyword evidence="1" id="KW-0732">Signal</keyword>
<dbReference type="InParanoid" id="A0A1S3IWJ0"/>
<dbReference type="RefSeq" id="XP_013402428.1">
    <property type="nucleotide sequence ID" value="XM_013546974.1"/>
</dbReference>
<keyword evidence="2" id="KW-1185">Reference proteome</keyword>
<feature type="chain" id="PRO_5010291730" evidence="1">
    <location>
        <begin position="20"/>
        <end position="287"/>
    </location>
</feature>
<dbReference type="AlphaFoldDB" id="A0A1S3IWJ0"/>
<feature type="signal peptide" evidence="1">
    <location>
        <begin position="1"/>
        <end position="19"/>
    </location>
</feature>
<name>A0A1S3IWJ0_LINAN</name>
<evidence type="ECO:0000256" key="1">
    <source>
        <dbReference type="SAM" id="SignalP"/>
    </source>
</evidence>
<accession>A0A1S3IWJ0</accession>
<dbReference type="GeneID" id="106168046"/>
<dbReference type="Proteomes" id="UP000085678">
    <property type="component" value="Unplaced"/>
</dbReference>
<sequence>MRRLLLLMGLAFMAATVDGGLLKASKGTLRFSKSTFLSCMAKKMPRGVSRASIVECNNQYPQPQLFRLFKWRKCLREETGIKVGVVKLLLSLIRCIGQATTVVYGDPYEETLDKEYAVSVSSSCKYTLSKCSESSDTTYEIQLKDSSASHPGGKTVIQEVTVVTRAGTVTCNVDGTTRIGNDNHGTHNVTAEQSGFVEVHHITEDGMSRLLMTFQNIPNLVVIMNTNPGENAHKLFLTIPQGCDVAAQGVLGAVFHQSTVHRTGCDGSVFDSNEPGWVANLVNSCCV</sequence>
<gene>
    <name evidence="3" type="primary">LOC106168046</name>
</gene>
<protein>
    <submittedName>
        <fullName evidence="3">Uncharacterized protein LOC106168046</fullName>
    </submittedName>
</protein>
<organism evidence="2 3">
    <name type="scientific">Lingula anatina</name>
    <name type="common">Brachiopod</name>
    <name type="synonym">Lingula unguis</name>
    <dbReference type="NCBI Taxonomy" id="7574"/>
    <lineage>
        <taxon>Eukaryota</taxon>
        <taxon>Metazoa</taxon>
        <taxon>Spiralia</taxon>
        <taxon>Lophotrochozoa</taxon>
        <taxon>Brachiopoda</taxon>
        <taxon>Linguliformea</taxon>
        <taxon>Lingulata</taxon>
        <taxon>Lingulida</taxon>
        <taxon>Linguloidea</taxon>
        <taxon>Lingulidae</taxon>
        <taxon>Lingula</taxon>
    </lineage>
</organism>
<reference evidence="3" key="1">
    <citation type="submission" date="2025-08" db="UniProtKB">
        <authorList>
            <consortium name="RefSeq"/>
        </authorList>
    </citation>
    <scope>IDENTIFICATION</scope>
    <source>
        <tissue evidence="3">Gonads</tissue>
    </source>
</reference>
<dbReference type="KEGG" id="lak:106168046"/>